<gene>
    <name evidence="1" type="ORF">PX52LOC_02402</name>
</gene>
<dbReference type="EMBL" id="CP042425">
    <property type="protein sequence ID" value="QEL15479.1"/>
    <property type="molecule type" value="Genomic_DNA"/>
</dbReference>
<dbReference type="AlphaFoldDB" id="A0A5C1A832"/>
<keyword evidence="2" id="KW-1185">Reference proteome</keyword>
<dbReference type="KEGG" id="lrs:PX52LOC_02402"/>
<dbReference type="Proteomes" id="UP000324974">
    <property type="component" value="Chromosome"/>
</dbReference>
<name>A0A5C1A832_9BACT</name>
<organism evidence="1 2">
    <name type="scientific">Limnoglobus roseus</name>
    <dbReference type="NCBI Taxonomy" id="2598579"/>
    <lineage>
        <taxon>Bacteria</taxon>
        <taxon>Pseudomonadati</taxon>
        <taxon>Planctomycetota</taxon>
        <taxon>Planctomycetia</taxon>
        <taxon>Gemmatales</taxon>
        <taxon>Gemmataceae</taxon>
        <taxon>Limnoglobus</taxon>
    </lineage>
</organism>
<accession>A0A5C1A832</accession>
<dbReference type="RefSeq" id="WP_168218932.1">
    <property type="nucleotide sequence ID" value="NZ_CP042425.1"/>
</dbReference>
<evidence type="ECO:0000313" key="2">
    <source>
        <dbReference type="Proteomes" id="UP000324974"/>
    </source>
</evidence>
<reference evidence="2" key="1">
    <citation type="submission" date="2019-08" db="EMBL/GenBank/DDBJ databases">
        <title>Limnoglobus roseus gen. nov., sp. nov., a novel freshwater planctomycete with a giant genome from the family Gemmataceae.</title>
        <authorList>
            <person name="Kulichevskaya I.S."/>
            <person name="Naumoff D.G."/>
            <person name="Miroshnikov K."/>
            <person name="Ivanova A."/>
            <person name="Philippov D.A."/>
            <person name="Hakobyan A."/>
            <person name="Rijpstra I.C."/>
            <person name="Sinninghe Damste J.S."/>
            <person name="Liesack W."/>
            <person name="Dedysh S.N."/>
        </authorList>
    </citation>
    <scope>NUCLEOTIDE SEQUENCE [LARGE SCALE GENOMIC DNA]</scope>
    <source>
        <strain evidence="2">PX52</strain>
    </source>
</reference>
<protein>
    <submittedName>
        <fullName evidence="1">Uncharacterized protein</fullName>
    </submittedName>
</protein>
<sequence>MPFVFELNYLDGVGREELLLCTGRSYRTSDGCTQAVEEQAAWCEVCRRIVPAE</sequence>
<evidence type="ECO:0000313" key="1">
    <source>
        <dbReference type="EMBL" id="QEL15479.1"/>
    </source>
</evidence>
<proteinExistence type="predicted"/>